<dbReference type="RefSeq" id="WP_129654830.1">
    <property type="nucleotide sequence ID" value="NZ_ML142911.1"/>
</dbReference>
<feature type="active site" description="Proton acceptor" evidence="2">
    <location>
        <position position="70"/>
    </location>
</feature>
<keyword evidence="1 2" id="KW-0808">Transferase</keyword>
<dbReference type="NCBIfam" id="NF011405">
    <property type="entry name" value="PRK14830.1"/>
    <property type="match status" value="1"/>
</dbReference>
<organism evidence="3 4">
    <name type="scientific">Flagellimonas olearia</name>
    <dbReference type="NCBI Taxonomy" id="552546"/>
    <lineage>
        <taxon>Bacteria</taxon>
        <taxon>Pseudomonadati</taxon>
        <taxon>Bacteroidota</taxon>
        <taxon>Flavobacteriia</taxon>
        <taxon>Flavobacteriales</taxon>
        <taxon>Flavobacteriaceae</taxon>
        <taxon>Flagellimonas</taxon>
    </lineage>
</organism>
<sequence>MHTLEDVNKDKPLPEHVAIIMDGNGRWAKQRGKLRVFGHENGVEAVRNTVENCAKLQIKCLTLYAFSTENWNRPKIEVETLMKLLVSSLKKELKTLNKNNIRLMAIGNIDSLPSKAQKELSEVISKTAENTGMILTLALSYGSREELKTAVKEIAIKVKNNIISPENIDETVINTHLYTHFMPDVDLLIRTSGERRISNFLLWQIAYAELYFIDVFWPDFREHHLVEAILSYQNRERRFGKTSEQLS</sequence>
<evidence type="ECO:0000313" key="4">
    <source>
        <dbReference type="Proteomes" id="UP000290261"/>
    </source>
</evidence>
<feature type="active site" evidence="2">
    <location>
        <position position="22"/>
    </location>
</feature>
<dbReference type="EMBL" id="JJMP01000007">
    <property type="protein sequence ID" value="RYC51165.1"/>
    <property type="molecule type" value="Genomic_DNA"/>
</dbReference>
<accession>A0A444VK62</accession>
<dbReference type="FunFam" id="3.40.1180.10:FF:000001">
    <property type="entry name" value="(2E,6E)-farnesyl-diphosphate-specific ditrans,polycis-undecaprenyl-diphosphate synthase"/>
    <property type="match status" value="1"/>
</dbReference>
<dbReference type="HAMAP" id="MF_01139">
    <property type="entry name" value="ISPT"/>
    <property type="match status" value="1"/>
</dbReference>
<gene>
    <name evidence="3" type="ORF">DN53_16155</name>
</gene>
<feature type="binding site" evidence="2">
    <location>
        <begin position="67"/>
        <end position="69"/>
    </location>
    <ligand>
        <name>substrate</name>
    </ligand>
</feature>
<dbReference type="Pfam" id="PF01255">
    <property type="entry name" value="Prenyltransf"/>
    <property type="match status" value="1"/>
</dbReference>
<feature type="binding site" evidence="2">
    <location>
        <position position="22"/>
    </location>
    <ligand>
        <name>Mg(2+)</name>
        <dbReference type="ChEBI" id="CHEBI:18420"/>
    </ligand>
</feature>
<dbReference type="SUPFAM" id="SSF64005">
    <property type="entry name" value="Undecaprenyl diphosphate synthase"/>
    <property type="match status" value="1"/>
</dbReference>
<comment type="cofactor">
    <cofactor evidence="2">
        <name>Mg(2+)</name>
        <dbReference type="ChEBI" id="CHEBI:18420"/>
    </cofactor>
    <text evidence="2">Binds 2 magnesium ions per subunit.</text>
</comment>
<dbReference type="GO" id="GO:0000287">
    <property type="term" value="F:magnesium ion binding"/>
    <property type="evidence" value="ECO:0007669"/>
    <property type="project" value="UniProtKB-UniRule"/>
</dbReference>
<keyword evidence="2" id="KW-0479">Metal-binding</keyword>
<evidence type="ECO:0000313" key="3">
    <source>
        <dbReference type="EMBL" id="RYC51165.1"/>
    </source>
</evidence>
<dbReference type="AlphaFoldDB" id="A0A444VK62"/>
<feature type="binding site" evidence="2">
    <location>
        <position position="35"/>
    </location>
    <ligand>
        <name>substrate</name>
    </ligand>
</feature>
<dbReference type="NCBIfam" id="TIGR00055">
    <property type="entry name" value="uppS"/>
    <property type="match status" value="1"/>
</dbReference>
<dbReference type="PROSITE" id="PS01066">
    <property type="entry name" value="UPP_SYNTHASE"/>
    <property type="match status" value="1"/>
</dbReference>
<feature type="binding site" evidence="2">
    <location>
        <position position="209"/>
    </location>
    <ligand>
        <name>Mg(2+)</name>
        <dbReference type="ChEBI" id="CHEBI:18420"/>
    </ligand>
</feature>
<dbReference type="InterPro" id="IPR036424">
    <property type="entry name" value="UPP_synth-like_sf"/>
</dbReference>
<dbReference type="GO" id="GO:0016094">
    <property type="term" value="P:polyprenol biosynthetic process"/>
    <property type="evidence" value="ECO:0007669"/>
    <property type="project" value="TreeGrafter"/>
</dbReference>
<comment type="similarity">
    <text evidence="2">Belongs to the UPP synthase family.</text>
</comment>
<proteinExistence type="inferred from homology"/>
<evidence type="ECO:0000256" key="1">
    <source>
        <dbReference type="ARBA" id="ARBA00022679"/>
    </source>
</evidence>
<dbReference type="Proteomes" id="UP000290261">
    <property type="component" value="Unassembled WGS sequence"/>
</dbReference>
<evidence type="ECO:0000256" key="2">
    <source>
        <dbReference type="HAMAP-Rule" id="MF_01139"/>
    </source>
</evidence>
<reference evidence="3 4" key="1">
    <citation type="submission" date="2014-04" db="EMBL/GenBank/DDBJ databases">
        <title>Whole genome of Muricauda olearia.</title>
        <authorList>
            <person name="Zhang X.-H."/>
            <person name="Tang K."/>
        </authorList>
    </citation>
    <scope>NUCLEOTIDE SEQUENCE [LARGE SCALE GENOMIC DNA]</scope>
    <source>
        <strain evidence="3 4">Th120</strain>
    </source>
</reference>
<dbReference type="PANTHER" id="PTHR10291:SF0">
    <property type="entry name" value="DEHYDRODOLICHYL DIPHOSPHATE SYNTHASE 2"/>
    <property type="match status" value="1"/>
</dbReference>
<comment type="function">
    <text evidence="2">Catalyzes the condensation of isopentenyl diphosphate (IPP) with allylic pyrophosphates generating different type of terpenoids.</text>
</comment>
<dbReference type="GO" id="GO:0045547">
    <property type="term" value="F:ditrans,polycis-polyprenyl diphosphate synthase [(2E,6E)-farnesyl diphosphate specific] activity"/>
    <property type="evidence" value="ECO:0007669"/>
    <property type="project" value="TreeGrafter"/>
</dbReference>
<dbReference type="EC" id="2.5.1.-" evidence="2"/>
<feature type="binding site" evidence="2">
    <location>
        <begin position="196"/>
        <end position="198"/>
    </location>
    <ligand>
        <name>substrate</name>
    </ligand>
</feature>
<dbReference type="InterPro" id="IPR001441">
    <property type="entry name" value="UPP_synth-like"/>
</dbReference>
<keyword evidence="4" id="KW-1185">Reference proteome</keyword>
<feature type="binding site" evidence="2">
    <location>
        <position position="73"/>
    </location>
    <ligand>
        <name>substrate</name>
    </ligand>
</feature>
<feature type="binding site" evidence="2">
    <location>
        <position position="190"/>
    </location>
    <ligand>
        <name>substrate</name>
    </ligand>
</feature>
<comment type="subunit">
    <text evidence="2">Homodimer.</text>
</comment>
<dbReference type="CDD" id="cd00475">
    <property type="entry name" value="Cis_IPPS"/>
    <property type="match status" value="1"/>
</dbReference>
<name>A0A444VK62_9FLAO</name>
<protein>
    <recommendedName>
        <fullName evidence="2">Isoprenyl transferase</fullName>
        <ecNumber evidence="2">2.5.1.-</ecNumber>
    </recommendedName>
</protein>
<feature type="binding site" evidence="2">
    <location>
        <position position="27"/>
    </location>
    <ligand>
        <name>substrate</name>
    </ligand>
</feature>
<feature type="binding site" evidence="2">
    <location>
        <position position="39"/>
    </location>
    <ligand>
        <name>substrate</name>
    </ligand>
</feature>
<dbReference type="InterPro" id="IPR018520">
    <property type="entry name" value="UPP_synth-like_CS"/>
</dbReference>
<keyword evidence="2" id="KW-0460">Magnesium</keyword>
<feature type="binding site" evidence="2">
    <location>
        <begin position="23"/>
        <end position="26"/>
    </location>
    <ligand>
        <name>substrate</name>
    </ligand>
</feature>
<dbReference type="PANTHER" id="PTHR10291">
    <property type="entry name" value="DEHYDRODOLICHYL DIPHOSPHATE SYNTHASE FAMILY MEMBER"/>
    <property type="match status" value="1"/>
</dbReference>
<comment type="caution">
    <text evidence="3">The sequence shown here is derived from an EMBL/GenBank/DDBJ whole genome shotgun (WGS) entry which is preliminary data.</text>
</comment>
<feature type="binding site" evidence="2">
    <location>
        <position position="71"/>
    </location>
    <ligand>
        <name>substrate</name>
    </ligand>
</feature>
<dbReference type="Gene3D" id="3.40.1180.10">
    <property type="entry name" value="Decaprenyl diphosphate synthase-like"/>
    <property type="match status" value="1"/>
</dbReference>